<dbReference type="Gene3D" id="6.10.250.980">
    <property type="match status" value="1"/>
</dbReference>
<feature type="domain" description="Orange" evidence="2">
    <location>
        <begin position="55"/>
        <end position="88"/>
    </location>
</feature>
<dbReference type="GO" id="GO:0006355">
    <property type="term" value="P:regulation of DNA-templated transcription"/>
    <property type="evidence" value="ECO:0007669"/>
    <property type="project" value="InterPro"/>
</dbReference>
<name>A0AAW0YB76_CHEQU</name>
<reference evidence="3 4" key="1">
    <citation type="journal article" date="2024" name="BMC Genomics">
        <title>Genome assembly of redclaw crayfish (Cherax quadricarinatus) provides insights into its immune adaptation and hypoxia tolerance.</title>
        <authorList>
            <person name="Liu Z."/>
            <person name="Zheng J."/>
            <person name="Li H."/>
            <person name="Fang K."/>
            <person name="Wang S."/>
            <person name="He J."/>
            <person name="Zhou D."/>
            <person name="Weng S."/>
            <person name="Chi M."/>
            <person name="Gu Z."/>
            <person name="He J."/>
            <person name="Li F."/>
            <person name="Wang M."/>
        </authorList>
    </citation>
    <scope>NUCLEOTIDE SEQUENCE [LARGE SCALE GENOMIC DNA]</scope>
    <source>
        <strain evidence="3">ZL_2023a</strain>
    </source>
</reference>
<feature type="region of interest" description="Disordered" evidence="1">
    <location>
        <begin position="1"/>
        <end position="37"/>
    </location>
</feature>
<sequence length="237" mass="26445">MPVPVSPRKNESSQAANASRPEARAHPAEDPVQVPVNLPRLSEEVEEIVDPDVVAGYQDCLKETLRFLLEEEHLPEDHPVVTGLAAHLTREHAHIELTKLSQQLATAIIDAQTTPTDESEEEISTNNSNTLRVPRTFNAGFEVTLVEDDSEEEIIVLDDDAMDEDDCEYINIEELSDSEDNSEYEAGDLEEERVTEALITDPELRRQLIRFVYQGCDLFAAPPPINPASHQGVILQL</sequence>
<dbReference type="AlphaFoldDB" id="A0AAW0YB76"/>
<evidence type="ECO:0000259" key="2">
    <source>
        <dbReference type="PROSITE" id="PS51054"/>
    </source>
</evidence>
<comment type="caution">
    <text evidence="3">The sequence shown here is derived from an EMBL/GenBank/DDBJ whole genome shotgun (WGS) entry which is preliminary data.</text>
</comment>
<evidence type="ECO:0000313" key="4">
    <source>
        <dbReference type="Proteomes" id="UP001445076"/>
    </source>
</evidence>
<dbReference type="SUPFAM" id="SSF158457">
    <property type="entry name" value="Orange domain-like"/>
    <property type="match status" value="1"/>
</dbReference>
<accession>A0AAW0YB76</accession>
<protein>
    <recommendedName>
        <fullName evidence="2">Orange domain-containing protein</fullName>
    </recommendedName>
</protein>
<proteinExistence type="predicted"/>
<dbReference type="Proteomes" id="UP001445076">
    <property type="component" value="Unassembled WGS sequence"/>
</dbReference>
<organism evidence="3 4">
    <name type="scientific">Cherax quadricarinatus</name>
    <name type="common">Australian red claw crayfish</name>
    <dbReference type="NCBI Taxonomy" id="27406"/>
    <lineage>
        <taxon>Eukaryota</taxon>
        <taxon>Metazoa</taxon>
        <taxon>Ecdysozoa</taxon>
        <taxon>Arthropoda</taxon>
        <taxon>Crustacea</taxon>
        <taxon>Multicrustacea</taxon>
        <taxon>Malacostraca</taxon>
        <taxon>Eumalacostraca</taxon>
        <taxon>Eucarida</taxon>
        <taxon>Decapoda</taxon>
        <taxon>Pleocyemata</taxon>
        <taxon>Astacidea</taxon>
        <taxon>Parastacoidea</taxon>
        <taxon>Parastacidae</taxon>
        <taxon>Cherax</taxon>
    </lineage>
</organism>
<keyword evidence="4" id="KW-1185">Reference proteome</keyword>
<evidence type="ECO:0000313" key="3">
    <source>
        <dbReference type="EMBL" id="KAK8752645.1"/>
    </source>
</evidence>
<dbReference type="InterPro" id="IPR003650">
    <property type="entry name" value="Orange_dom"/>
</dbReference>
<gene>
    <name evidence="3" type="ORF">OTU49_006654</name>
</gene>
<evidence type="ECO:0000256" key="1">
    <source>
        <dbReference type="SAM" id="MobiDB-lite"/>
    </source>
</evidence>
<dbReference type="GO" id="GO:0003677">
    <property type="term" value="F:DNA binding"/>
    <property type="evidence" value="ECO:0007669"/>
    <property type="project" value="InterPro"/>
</dbReference>
<dbReference type="EMBL" id="JARKIK010000004">
    <property type="protein sequence ID" value="KAK8752645.1"/>
    <property type="molecule type" value="Genomic_DNA"/>
</dbReference>
<dbReference type="PROSITE" id="PS51054">
    <property type="entry name" value="ORANGE"/>
    <property type="match status" value="1"/>
</dbReference>